<dbReference type="InterPro" id="IPR020846">
    <property type="entry name" value="MFS_dom"/>
</dbReference>
<evidence type="ECO:0000256" key="6">
    <source>
        <dbReference type="SAM" id="Phobius"/>
    </source>
</evidence>
<feature type="transmembrane region" description="Helical" evidence="6">
    <location>
        <begin position="376"/>
        <end position="398"/>
    </location>
</feature>
<feature type="transmembrane region" description="Helical" evidence="6">
    <location>
        <begin position="227"/>
        <end position="250"/>
    </location>
</feature>
<accession>A0A3N0AFQ5</accession>
<dbReference type="EMBL" id="QICB01000006">
    <property type="protein sequence ID" value="RNL19157.1"/>
    <property type="molecule type" value="Genomic_DNA"/>
</dbReference>
<dbReference type="Gene3D" id="1.20.1720.10">
    <property type="entry name" value="Multidrug resistance protein D"/>
    <property type="match status" value="1"/>
</dbReference>
<feature type="transmembrane region" description="Helical" evidence="6">
    <location>
        <begin position="56"/>
        <end position="75"/>
    </location>
</feature>
<feature type="transmembrane region" description="Helical" evidence="6">
    <location>
        <begin position="175"/>
        <end position="194"/>
    </location>
</feature>
<keyword evidence="9" id="KW-1185">Reference proteome</keyword>
<keyword evidence="5 6" id="KW-0472">Membrane</keyword>
<dbReference type="OrthoDB" id="9814303at2"/>
<dbReference type="GO" id="GO:0022857">
    <property type="term" value="F:transmembrane transporter activity"/>
    <property type="evidence" value="ECO:0007669"/>
    <property type="project" value="InterPro"/>
</dbReference>
<comment type="caution">
    <text evidence="8">The sequence shown here is derived from an EMBL/GenBank/DDBJ whole genome shotgun (WGS) entry which is preliminary data.</text>
</comment>
<sequence>MAFSIENWLVKPQPSLGAGGLLILLVAASLITPLSLDMYTPAVPGMARYFDTDVSLVNMTLVGYYAFFALGMLVFGPMSDKHGRRPVLLAGVGLYSASSAACALSPTIEFLIGARIAQALGAGAISAVCTAAVKDSFQTYYREKILSVIQVLFVVGPATAPVIGAGVVAVADWRMTFWILAAIGVGCLALTVLFEETLDEKERSRGNFFHTMAQLVVVGKNPGFMTFLLLTSLFEIPFMGYIAVGSYIYVDFFGTGEVGYSLFFAVAAIVMAAGPFIWLVASKRVSVIRFTTFMLAFSIAMGIVMLLVGQSSPYAFCACFIAFAMAESCTRPYSMNILLEQQARDAGSASALMNCIRTAIGSLGMVLAALPWPNYVVGIGALIVAFMTVSFGMWAMLLRSGIPLVCVKEDRPVKIW</sequence>
<keyword evidence="3 6" id="KW-0812">Transmembrane</keyword>
<protein>
    <submittedName>
        <fullName evidence="8">MFS transporter</fullName>
    </submittedName>
</protein>
<organism evidence="8 9">
    <name type="scientific">Slackia faecicanis</name>
    <dbReference type="NCBI Taxonomy" id="255723"/>
    <lineage>
        <taxon>Bacteria</taxon>
        <taxon>Bacillati</taxon>
        <taxon>Actinomycetota</taxon>
        <taxon>Coriobacteriia</taxon>
        <taxon>Eggerthellales</taxon>
        <taxon>Eggerthellaceae</taxon>
        <taxon>Slackia</taxon>
    </lineage>
</organism>
<dbReference type="PROSITE" id="PS50850">
    <property type="entry name" value="MFS"/>
    <property type="match status" value="1"/>
</dbReference>
<keyword evidence="2" id="KW-0813">Transport</keyword>
<dbReference type="InterPro" id="IPR011701">
    <property type="entry name" value="MFS"/>
</dbReference>
<dbReference type="PANTHER" id="PTHR23502">
    <property type="entry name" value="MAJOR FACILITATOR SUPERFAMILY"/>
    <property type="match status" value="1"/>
</dbReference>
<feature type="transmembrane region" description="Helical" evidence="6">
    <location>
        <begin position="262"/>
        <end position="280"/>
    </location>
</feature>
<dbReference type="AlphaFoldDB" id="A0A3N0AFQ5"/>
<name>A0A3N0AFQ5_9ACTN</name>
<dbReference type="PANTHER" id="PTHR23502:SF132">
    <property type="entry name" value="POLYAMINE TRANSPORTER 2-RELATED"/>
    <property type="match status" value="1"/>
</dbReference>
<evidence type="ECO:0000256" key="4">
    <source>
        <dbReference type="ARBA" id="ARBA00022989"/>
    </source>
</evidence>
<evidence type="ECO:0000256" key="1">
    <source>
        <dbReference type="ARBA" id="ARBA00004651"/>
    </source>
</evidence>
<feature type="domain" description="Major facilitator superfamily (MFS) profile" evidence="7">
    <location>
        <begin position="21"/>
        <end position="416"/>
    </location>
</feature>
<gene>
    <name evidence="8" type="ORF">DMP07_07375</name>
</gene>
<feature type="transmembrane region" description="Helical" evidence="6">
    <location>
        <begin position="287"/>
        <end position="307"/>
    </location>
</feature>
<dbReference type="InterPro" id="IPR036259">
    <property type="entry name" value="MFS_trans_sf"/>
</dbReference>
<dbReference type="Pfam" id="PF07690">
    <property type="entry name" value="MFS_1"/>
    <property type="match status" value="1"/>
</dbReference>
<proteinExistence type="predicted"/>
<evidence type="ECO:0000259" key="7">
    <source>
        <dbReference type="PROSITE" id="PS50850"/>
    </source>
</evidence>
<reference evidence="9" key="1">
    <citation type="submission" date="2018-05" db="EMBL/GenBank/DDBJ databases">
        <title>Genome Sequencing of selected type strains of the family Eggerthellaceae.</title>
        <authorList>
            <person name="Danylec N."/>
            <person name="Stoll D.A."/>
            <person name="Doetsch A."/>
            <person name="Huch M."/>
        </authorList>
    </citation>
    <scope>NUCLEOTIDE SEQUENCE [LARGE SCALE GENOMIC DNA]</scope>
    <source>
        <strain evidence="9">DSM 17537</strain>
    </source>
</reference>
<dbReference type="RefSeq" id="WP_123198509.1">
    <property type="nucleotide sequence ID" value="NZ_QICB01000006.1"/>
</dbReference>
<evidence type="ECO:0000256" key="2">
    <source>
        <dbReference type="ARBA" id="ARBA00022448"/>
    </source>
</evidence>
<comment type="subcellular location">
    <subcellularLocation>
        <location evidence="1">Cell membrane</location>
        <topology evidence="1">Multi-pass membrane protein</topology>
    </subcellularLocation>
</comment>
<dbReference type="Proteomes" id="UP000267368">
    <property type="component" value="Unassembled WGS sequence"/>
</dbReference>
<evidence type="ECO:0000313" key="9">
    <source>
        <dbReference type="Proteomes" id="UP000267368"/>
    </source>
</evidence>
<keyword evidence="4 6" id="KW-1133">Transmembrane helix</keyword>
<feature type="transmembrane region" description="Helical" evidence="6">
    <location>
        <begin position="112"/>
        <end position="133"/>
    </location>
</feature>
<feature type="transmembrane region" description="Helical" evidence="6">
    <location>
        <begin position="16"/>
        <end position="36"/>
    </location>
</feature>
<dbReference type="SUPFAM" id="SSF103473">
    <property type="entry name" value="MFS general substrate transporter"/>
    <property type="match status" value="1"/>
</dbReference>
<evidence type="ECO:0000256" key="3">
    <source>
        <dbReference type="ARBA" id="ARBA00022692"/>
    </source>
</evidence>
<evidence type="ECO:0000256" key="5">
    <source>
        <dbReference type="ARBA" id="ARBA00023136"/>
    </source>
</evidence>
<feature type="transmembrane region" description="Helical" evidence="6">
    <location>
        <begin position="145"/>
        <end position="169"/>
    </location>
</feature>
<evidence type="ECO:0000313" key="8">
    <source>
        <dbReference type="EMBL" id="RNL19157.1"/>
    </source>
</evidence>
<dbReference type="GO" id="GO:0005886">
    <property type="term" value="C:plasma membrane"/>
    <property type="evidence" value="ECO:0007669"/>
    <property type="project" value="UniProtKB-SubCell"/>
</dbReference>